<comment type="similarity">
    <text evidence="1">Belongs to the FemABX family.</text>
</comment>
<proteinExistence type="inferred from homology"/>
<dbReference type="PANTHER" id="PTHR36174:SF1">
    <property type="entry name" value="LIPID II:GLYCINE GLYCYLTRANSFERASE"/>
    <property type="match status" value="1"/>
</dbReference>
<evidence type="ECO:0000256" key="1">
    <source>
        <dbReference type="ARBA" id="ARBA00009943"/>
    </source>
</evidence>
<reference evidence="7 8" key="1">
    <citation type="submission" date="2023-08" db="EMBL/GenBank/DDBJ databases">
        <title>New molecular markers tilS and rpoB for phylogenetic and monitoring studies of the genus Thiothrix biodiversity.</title>
        <authorList>
            <person name="Ravin N.V."/>
            <person name="Smolyakov D."/>
            <person name="Markov N.D."/>
            <person name="Beletsky A.V."/>
            <person name="Mardanov A.V."/>
            <person name="Rudenko T.S."/>
            <person name="Grabovich M.Y."/>
        </authorList>
    </citation>
    <scope>NUCLEOTIDE SEQUENCE [LARGE SCALE GENOMIC DNA]</scope>
    <source>
        <strain evidence="7 8">MK1</strain>
    </source>
</reference>
<dbReference type="InterPro" id="IPR016181">
    <property type="entry name" value="Acyl_CoA_acyltransferase"/>
</dbReference>
<dbReference type="PANTHER" id="PTHR36174">
    <property type="entry name" value="LIPID II:GLYCINE GLYCYLTRANSFERASE"/>
    <property type="match status" value="1"/>
</dbReference>
<evidence type="ECO:0000256" key="2">
    <source>
        <dbReference type="ARBA" id="ARBA00022679"/>
    </source>
</evidence>
<evidence type="ECO:0000313" key="7">
    <source>
        <dbReference type="EMBL" id="WML90348.1"/>
    </source>
</evidence>
<dbReference type="PROSITE" id="PS51191">
    <property type="entry name" value="FEMABX"/>
    <property type="match status" value="1"/>
</dbReference>
<evidence type="ECO:0000256" key="4">
    <source>
        <dbReference type="ARBA" id="ARBA00022984"/>
    </source>
</evidence>
<keyword evidence="3" id="KW-0133">Cell shape</keyword>
<name>A0ABY9MP67_9GAMM</name>
<dbReference type="InterPro" id="IPR003447">
    <property type="entry name" value="FEMABX"/>
</dbReference>
<protein>
    <recommendedName>
        <fullName evidence="9">BioF2-like acetyltransferase domain-containing protein</fullName>
    </recommendedName>
</protein>
<dbReference type="EMBL" id="CP133218">
    <property type="protein sequence ID" value="WML90348.1"/>
    <property type="molecule type" value="Genomic_DNA"/>
</dbReference>
<evidence type="ECO:0000256" key="6">
    <source>
        <dbReference type="ARBA" id="ARBA00023316"/>
    </source>
</evidence>
<organism evidence="7 8">
    <name type="scientific">Thiothrix lacustris</name>
    <dbReference type="NCBI Taxonomy" id="525917"/>
    <lineage>
        <taxon>Bacteria</taxon>
        <taxon>Pseudomonadati</taxon>
        <taxon>Pseudomonadota</taxon>
        <taxon>Gammaproteobacteria</taxon>
        <taxon>Thiotrichales</taxon>
        <taxon>Thiotrichaceae</taxon>
        <taxon>Thiothrix</taxon>
    </lineage>
</organism>
<evidence type="ECO:0000313" key="8">
    <source>
        <dbReference type="Proteomes" id="UP001236657"/>
    </source>
</evidence>
<dbReference type="Gene3D" id="3.40.630.30">
    <property type="match status" value="1"/>
</dbReference>
<keyword evidence="2" id="KW-0808">Transferase</keyword>
<keyword evidence="8" id="KW-1185">Reference proteome</keyword>
<dbReference type="Proteomes" id="UP001236657">
    <property type="component" value="Chromosome"/>
</dbReference>
<dbReference type="SUPFAM" id="SSF55729">
    <property type="entry name" value="Acyl-CoA N-acyltransferases (Nat)"/>
    <property type="match status" value="1"/>
</dbReference>
<keyword evidence="6" id="KW-0961">Cell wall biogenesis/degradation</keyword>
<sequence>MKVKNKHYGIPIQKYYFATPQRSSWLDLLLPTAYMDCYTPEKPYLFSTEYRHTLLTDLTPDETSIFQNFPKDTRNQIRRCEQEQCFTLNLNTPLEHFIPLYNAFAQTRGLSLFTEADAINMGQENYRIFSIDHAGKPIICHFYLYSATSSCTNLLISASSQAYHHDTDMRRAMGFANRCLHWQGMRYFKQAGFHTYDWGGYVENTDDPIMQGINRFKRTFNGQKVPIYNYYSPAYAFIEMARQKLRELQTSLTRS</sequence>
<evidence type="ECO:0008006" key="9">
    <source>
        <dbReference type="Google" id="ProtNLM"/>
    </source>
</evidence>
<keyword evidence="4" id="KW-0573">Peptidoglycan synthesis</keyword>
<evidence type="ECO:0000256" key="3">
    <source>
        <dbReference type="ARBA" id="ARBA00022960"/>
    </source>
</evidence>
<evidence type="ECO:0000256" key="5">
    <source>
        <dbReference type="ARBA" id="ARBA00023315"/>
    </source>
</evidence>
<keyword evidence="5" id="KW-0012">Acyltransferase</keyword>
<gene>
    <name evidence="7" type="ORF">RCF98_15425</name>
</gene>
<dbReference type="InterPro" id="IPR050644">
    <property type="entry name" value="PG_Glycine_Bridge_Synth"/>
</dbReference>
<accession>A0ABY9MP67</accession>
<dbReference type="RefSeq" id="WP_308894772.1">
    <property type="nucleotide sequence ID" value="NZ_CP133218.1"/>
</dbReference>